<reference evidence="1 2" key="1">
    <citation type="submission" date="2016-10" db="EMBL/GenBank/DDBJ databases">
        <title>Comparative genome analysis of multiple Pseudomonas spp. focuses on biocontrol and plant growth promoting traits.</title>
        <authorList>
            <person name="Tao X.-Y."/>
            <person name="Taylor C.G."/>
        </authorList>
    </citation>
    <scope>NUCLEOTIDE SEQUENCE [LARGE SCALE GENOMIC DNA]</scope>
    <source>
        <strain evidence="1 2">39A2</strain>
    </source>
</reference>
<evidence type="ECO:0000313" key="2">
    <source>
        <dbReference type="Proteomes" id="UP000283627"/>
    </source>
</evidence>
<comment type="caution">
    <text evidence="1">The sequence shown here is derived from an EMBL/GenBank/DDBJ whole genome shotgun (WGS) entry which is preliminary data.</text>
</comment>
<dbReference type="AlphaFoldDB" id="A0A423K7Q9"/>
<evidence type="ECO:0000313" key="1">
    <source>
        <dbReference type="EMBL" id="RON47790.1"/>
    </source>
</evidence>
<dbReference type="Proteomes" id="UP000283627">
    <property type="component" value="Unassembled WGS sequence"/>
</dbReference>
<organism evidence="1 2">
    <name type="scientific">Pseudomonas frederiksbergensis</name>
    <dbReference type="NCBI Taxonomy" id="104087"/>
    <lineage>
        <taxon>Bacteria</taxon>
        <taxon>Pseudomonadati</taxon>
        <taxon>Pseudomonadota</taxon>
        <taxon>Gammaproteobacteria</taxon>
        <taxon>Pseudomonadales</taxon>
        <taxon>Pseudomonadaceae</taxon>
        <taxon>Pseudomonas</taxon>
    </lineage>
</organism>
<accession>A0A423K7Q9</accession>
<proteinExistence type="predicted"/>
<gene>
    <name evidence="1" type="ORF">BK665_25920</name>
</gene>
<protein>
    <submittedName>
        <fullName evidence="1">Uncharacterized protein</fullName>
    </submittedName>
</protein>
<name>A0A423K7Q9_9PSED</name>
<dbReference type="EMBL" id="MOBP01000021">
    <property type="protein sequence ID" value="RON47790.1"/>
    <property type="molecule type" value="Genomic_DNA"/>
</dbReference>
<sequence length="101" mass="10865">MPLRFGVWVGYGAILRRTVFLRKAFVAMVNIDGNDGENIFIVLAGLFASKPAPTGFCVVHRLLSPRPTVGAGLLAKAASRTQHKLQTNGQNPPPILNSIVL</sequence>